<accession>A0A166F4R5</accession>
<evidence type="ECO:0000313" key="1">
    <source>
        <dbReference type="EMBL" id="KZP16434.1"/>
    </source>
</evidence>
<proteinExistence type="predicted"/>
<sequence>MVVTRRHHGGFQGGRRLKRGVALDEKGWRDADVWRFAMGIVILHEAMGGCSQSLLLLSIPFGFPLQRVAQVLPECGLRRVRRSMLTIRIRIRRITRSWVGRRERDPVVDEQGVHKPLAGREYGQAGRWDAAPRRSVWDERRLGLRLALHSNGRGRWRSECRRSVCRRRYTLLAGGRIAGKLKGF</sequence>
<keyword evidence="2" id="KW-1185">Reference proteome</keyword>
<dbReference type="Proteomes" id="UP000076532">
    <property type="component" value="Unassembled WGS sequence"/>
</dbReference>
<protein>
    <submittedName>
        <fullName evidence="1">Uncharacterized protein</fullName>
    </submittedName>
</protein>
<reference evidence="1 2" key="1">
    <citation type="journal article" date="2016" name="Mol. Biol. Evol.">
        <title>Comparative Genomics of Early-Diverging Mushroom-Forming Fungi Provides Insights into the Origins of Lignocellulose Decay Capabilities.</title>
        <authorList>
            <person name="Nagy L.G."/>
            <person name="Riley R."/>
            <person name="Tritt A."/>
            <person name="Adam C."/>
            <person name="Daum C."/>
            <person name="Floudas D."/>
            <person name="Sun H."/>
            <person name="Yadav J.S."/>
            <person name="Pangilinan J."/>
            <person name="Larsson K.H."/>
            <person name="Matsuura K."/>
            <person name="Barry K."/>
            <person name="Labutti K."/>
            <person name="Kuo R."/>
            <person name="Ohm R.A."/>
            <person name="Bhattacharya S.S."/>
            <person name="Shirouzu T."/>
            <person name="Yoshinaga Y."/>
            <person name="Martin F.M."/>
            <person name="Grigoriev I.V."/>
            <person name="Hibbett D.S."/>
        </authorList>
    </citation>
    <scope>NUCLEOTIDE SEQUENCE [LARGE SCALE GENOMIC DNA]</scope>
    <source>
        <strain evidence="1 2">CBS 109695</strain>
    </source>
</reference>
<evidence type="ECO:0000313" key="2">
    <source>
        <dbReference type="Proteomes" id="UP000076532"/>
    </source>
</evidence>
<gene>
    <name evidence="1" type="ORF">FIBSPDRAFT_60095</name>
</gene>
<dbReference type="EMBL" id="KV417593">
    <property type="protein sequence ID" value="KZP16434.1"/>
    <property type="molecule type" value="Genomic_DNA"/>
</dbReference>
<dbReference type="AlphaFoldDB" id="A0A166F4R5"/>
<name>A0A166F4R5_9AGAM</name>
<organism evidence="1 2">
    <name type="scientific">Athelia psychrophila</name>
    <dbReference type="NCBI Taxonomy" id="1759441"/>
    <lineage>
        <taxon>Eukaryota</taxon>
        <taxon>Fungi</taxon>
        <taxon>Dikarya</taxon>
        <taxon>Basidiomycota</taxon>
        <taxon>Agaricomycotina</taxon>
        <taxon>Agaricomycetes</taxon>
        <taxon>Agaricomycetidae</taxon>
        <taxon>Atheliales</taxon>
        <taxon>Atheliaceae</taxon>
        <taxon>Athelia</taxon>
    </lineage>
</organism>